<dbReference type="Pfam" id="PF01925">
    <property type="entry name" value="TauE"/>
    <property type="match status" value="1"/>
</dbReference>
<proteinExistence type="inferred from homology"/>
<keyword evidence="4 8" id="KW-1003">Cell membrane</keyword>
<dbReference type="EMBL" id="BAABJE010000007">
    <property type="protein sequence ID" value="GAA4792935.1"/>
    <property type="molecule type" value="Genomic_DNA"/>
</dbReference>
<evidence type="ECO:0000256" key="1">
    <source>
        <dbReference type="ARBA" id="ARBA00004651"/>
    </source>
</evidence>
<keyword evidence="3" id="KW-0813">Transport</keyword>
<feature type="transmembrane region" description="Helical" evidence="8">
    <location>
        <begin position="103"/>
        <end position="121"/>
    </location>
</feature>
<feature type="transmembrane region" description="Helical" evidence="8">
    <location>
        <begin position="142"/>
        <end position="172"/>
    </location>
</feature>
<dbReference type="InterPro" id="IPR002781">
    <property type="entry name" value="TM_pro_TauE-like"/>
</dbReference>
<organism evidence="9 10">
    <name type="scientific">Lysobacter hankyongensis</name>
    <dbReference type="NCBI Taxonomy" id="1176535"/>
    <lineage>
        <taxon>Bacteria</taxon>
        <taxon>Pseudomonadati</taxon>
        <taxon>Pseudomonadota</taxon>
        <taxon>Gammaproteobacteria</taxon>
        <taxon>Lysobacterales</taxon>
        <taxon>Lysobacteraceae</taxon>
        <taxon>Lysobacter</taxon>
    </lineage>
</organism>
<feature type="transmembrane region" description="Helical" evidence="8">
    <location>
        <begin position="192"/>
        <end position="214"/>
    </location>
</feature>
<evidence type="ECO:0000256" key="6">
    <source>
        <dbReference type="ARBA" id="ARBA00022989"/>
    </source>
</evidence>
<feature type="transmembrane region" description="Helical" evidence="8">
    <location>
        <begin position="234"/>
        <end position="252"/>
    </location>
</feature>
<evidence type="ECO:0000256" key="4">
    <source>
        <dbReference type="ARBA" id="ARBA00022475"/>
    </source>
</evidence>
<reference evidence="10" key="1">
    <citation type="journal article" date="2019" name="Int. J. Syst. Evol. Microbiol.">
        <title>The Global Catalogue of Microorganisms (GCM) 10K type strain sequencing project: providing services to taxonomists for standard genome sequencing and annotation.</title>
        <authorList>
            <consortium name="The Broad Institute Genomics Platform"/>
            <consortium name="The Broad Institute Genome Sequencing Center for Infectious Disease"/>
            <person name="Wu L."/>
            <person name="Ma J."/>
        </authorList>
    </citation>
    <scope>NUCLEOTIDE SEQUENCE [LARGE SCALE GENOMIC DNA]</scope>
    <source>
        <strain evidence="10">JCM 18204</strain>
    </source>
</reference>
<evidence type="ECO:0000256" key="5">
    <source>
        <dbReference type="ARBA" id="ARBA00022692"/>
    </source>
</evidence>
<feature type="transmembrane region" description="Helical" evidence="8">
    <location>
        <begin position="77"/>
        <end position="97"/>
    </location>
</feature>
<evidence type="ECO:0000256" key="8">
    <source>
        <dbReference type="RuleBase" id="RU363041"/>
    </source>
</evidence>
<gene>
    <name evidence="9" type="ORF">GCM10023307_18030</name>
</gene>
<keyword evidence="7 8" id="KW-0472">Membrane</keyword>
<comment type="caution">
    <text evidence="9">The sequence shown here is derived from an EMBL/GenBank/DDBJ whole genome shotgun (WGS) entry which is preliminary data.</text>
</comment>
<protein>
    <recommendedName>
        <fullName evidence="8">Probable membrane transporter protein</fullName>
    </recommendedName>
</protein>
<dbReference type="Proteomes" id="UP001499959">
    <property type="component" value="Unassembled WGS sequence"/>
</dbReference>
<feature type="transmembrane region" description="Helical" evidence="8">
    <location>
        <begin position="6"/>
        <end position="32"/>
    </location>
</feature>
<evidence type="ECO:0000313" key="9">
    <source>
        <dbReference type="EMBL" id="GAA4792935.1"/>
    </source>
</evidence>
<name>A0ABP9BBH3_9GAMM</name>
<accession>A0ABP9BBH3</accession>
<evidence type="ECO:0000256" key="7">
    <source>
        <dbReference type="ARBA" id="ARBA00023136"/>
    </source>
</evidence>
<keyword evidence="5 8" id="KW-0812">Transmembrane</keyword>
<evidence type="ECO:0000256" key="2">
    <source>
        <dbReference type="ARBA" id="ARBA00009142"/>
    </source>
</evidence>
<evidence type="ECO:0000313" key="10">
    <source>
        <dbReference type="Proteomes" id="UP001499959"/>
    </source>
</evidence>
<keyword evidence="6 8" id="KW-1133">Transmembrane helix</keyword>
<evidence type="ECO:0000256" key="3">
    <source>
        <dbReference type="ARBA" id="ARBA00022448"/>
    </source>
</evidence>
<dbReference type="PANTHER" id="PTHR30269">
    <property type="entry name" value="TRANSMEMBRANE PROTEIN YFCA"/>
    <property type="match status" value="1"/>
</dbReference>
<dbReference type="PANTHER" id="PTHR30269:SF0">
    <property type="entry name" value="MEMBRANE TRANSPORTER PROTEIN YFCA-RELATED"/>
    <property type="match status" value="1"/>
</dbReference>
<sequence>MDLDLTLWLLTALAGFAAGLIDSIVGGGGLVLTPAMLNLHPQLHILQAIGTQRTSSIFGTSVAAWNYLRRIRVEGRILIPACIAALSASAVGVQLAKRIDGEILKWTVLAICVLLALYTVLRKDLGLREERRFHPKHESLAAIAIGGATGFYNGLIGPGTGTIMVFAFVSFLGLDFLKSSAVSKTTNVAADLSSWTVLAFGGYVIWVLAIPLIVGNMIGSWIGSHLAIRRGQGFVRAVFLVIVLLLIARQAWQLATA</sequence>
<comment type="subcellular location">
    <subcellularLocation>
        <location evidence="1 8">Cell membrane</location>
        <topology evidence="1 8">Multi-pass membrane protein</topology>
    </subcellularLocation>
</comment>
<keyword evidence="10" id="KW-1185">Reference proteome</keyword>
<comment type="similarity">
    <text evidence="2 8">Belongs to the 4-toluene sulfonate uptake permease (TSUP) (TC 2.A.102) family.</text>
</comment>
<dbReference type="RefSeq" id="WP_345302986.1">
    <property type="nucleotide sequence ID" value="NZ_BAABJE010000007.1"/>
</dbReference>
<dbReference type="InterPro" id="IPR052017">
    <property type="entry name" value="TSUP"/>
</dbReference>